<feature type="region of interest" description="Disordered" evidence="5">
    <location>
        <begin position="1"/>
        <end position="22"/>
    </location>
</feature>
<sequence>MPTSAGRDKATPAEGSSRRRSPGTIRDIIVKAAAEVFEEKGYKSTTTREIAHRAGASETLIFRHFGNKSGLFRQAVMEPFAAELDALARSFDPSRPSREFFSRLLATLRTERRKIMALLTVSSFAEDPDLRMDEASASPIAPVFSSLIGVTEGDVEHYGFANVDVRLTTAISVATLLGLVAFDEWLFDEPLDDERLAALERETLMQLAHGLAHRPPSQPAGGSRP</sequence>
<dbReference type="PROSITE" id="PS01081">
    <property type="entry name" value="HTH_TETR_1"/>
    <property type="match status" value="1"/>
</dbReference>
<evidence type="ECO:0000313" key="8">
    <source>
        <dbReference type="Proteomes" id="UP000462055"/>
    </source>
</evidence>
<organism evidence="7 8">
    <name type="scientific">Actinomadura physcomitrii</name>
    <dbReference type="NCBI Taxonomy" id="2650748"/>
    <lineage>
        <taxon>Bacteria</taxon>
        <taxon>Bacillati</taxon>
        <taxon>Actinomycetota</taxon>
        <taxon>Actinomycetes</taxon>
        <taxon>Streptosporangiales</taxon>
        <taxon>Thermomonosporaceae</taxon>
        <taxon>Actinomadura</taxon>
    </lineage>
</organism>
<keyword evidence="8" id="KW-1185">Reference proteome</keyword>
<reference evidence="7" key="1">
    <citation type="submission" date="2019-12" db="EMBL/GenBank/DDBJ databases">
        <title>Actinomadura physcomitrii sp. nov., a novel actinomycete isolated from moss [Physcomitrium sphaericum (Ludw) Fuernr].</title>
        <authorList>
            <person name="Zhuang X."/>
        </authorList>
    </citation>
    <scope>NUCLEOTIDE SEQUENCE [LARGE SCALE GENOMIC DNA]</scope>
    <source>
        <strain evidence="7">LD22</strain>
    </source>
</reference>
<gene>
    <name evidence="7" type="ORF">F8568_022990</name>
</gene>
<keyword evidence="1" id="KW-0805">Transcription regulation</keyword>
<dbReference type="InterPro" id="IPR001647">
    <property type="entry name" value="HTH_TetR"/>
</dbReference>
<dbReference type="InterPro" id="IPR009057">
    <property type="entry name" value="Homeodomain-like_sf"/>
</dbReference>
<dbReference type="EMBL" id="WBMS02000018">
    <property type="protein sequence ID" value="MWA03190.1"/>
    <property type="molecule type" value="Genomic_DNA"/>
</dbReference>
<evidence type="ECO:0000259" key="6">
    <source>
        <dbReference type="PROSITE" id="PS50977"/>
    </source>
</evidence>
<feature type="DNA-binding region" description="H-T-H motif" evidence="4">
    <location>
        <begin position="46"/>
        <end position="65"/>
    </location>
</feature>
<proteinExistence type="predicted"/>
<dbReference type="SUPFAM" id="SSF46689">
    <property type="entry name" value="Homeodomain-like"/>
    <property type="match status" value="1"/>
</dbReference>
<evidence type="ECO:0000256" key="3">
    <source>
        <dbReference type="ARBA" id="ARBA00023163"/>
    </source>
</evidence>
<dbReference type="Pfam" id="PF00440">
    <property type="entry name" value="TetR_N"/>
    <property type="match status" value="1"/>
</dbReference>
<dbReference type="Gene3D" id="1.10.357.10">
    <property type="entry name" value="Tetracycline Repressor, domain 2"/>
    <property type="match status" value="1"/>
</dbReference>
<dbReference type="PANTHER" id="PTHR30055:SF234">
    <property type="entry name" value="HTH-TYPE TRANSCRIPTIONAL REGULATOR BETI"/>
    <property type="match status" value="1"/>
</dbReference>
<dbReference type="AlphaFoldDB" id="A0A6I4ME85"/>
<dbReference type="GO" id="GO:0003700">
    <property type="term" value="F:DNA-binding transcription factor activity"/>
    <property type="evidence" value="ECO:0007669"/>
    <property type="project" value="TreeGrafter"/>
</dbReference>
<evidence type="ECO:0000313" key="7">
    <source>
        <dbReference type="EMBL" id="MWA03190.1"/>
    </source>
</evidence>
<feature type="domain" description="HTH tetR-type" evidence="6">
    <location>
        <begin position="23"/>
        <end position="83"/>
    </location>
</feature>
<name>A0A6I4ME85_9ACTN</name>
<evidence type="ECO:0000256" key="4">
    <source>
        <dbReference type="PROSITE-ProRule" id="PRU00335"/>
    </source>
</evidence>
<keyword evidence="3" id="KW-0804">Transcription</keyword>
<comment type="caution">
    <text evidence="7">The sequence shown here is derived from an EMBL/GenBank/DDBJ whole genome shotgun (WGS) entry which is preliminary data.</text>
</comment>
<keyword evidence="2 4" id="KW-0238">DNA-binding</keyword>
<evidence type="ECO:0000256" key="1">
    <source>
        <dbReference type="ARBA" id="ARBA00023015"/>
    </source>
</evidence>
<evidence type="ECO:0000256" key="2">
    <source>
        <dbReference type="ARBA" id="ARBA00023125"/>
    </source>
</evidence>
<accession>A0A6I4ME85</accession>
<dbReference type="InterPro" id="IPR023772">
    <property type="entry name" value="DNA-bd_HTH_TetR-type_CS"/>
</dbReference>
<dbReference type="GO" id="GO:0000976">
    <property type="term" value="F:transcription cis-regulatory region binding"/>
    <property type="evidence" value="ECO:0007669"/>
    <property type="project" value="TreeGrafter"/>
</dbReference>
<dbReference type="RefSeq" id="WP_151595736.1">
    <property type="nucleotide sequence ID" value="NZ_WBMS02000018.1"/>
</dbReference>
<dbReference type="PANTHER" id="PTHR30055">
    <property type="entry name" value="HTH-TYPE TRANSCRIPTIONAL REGULATOR RUTR"/>
    <property type="match status" value="1"/>
</dbReference>
<evidence type="ECO:0000256" key="5">
    <source>
        <dbReference type="SAM" id="MobiDB-lite"/>
    </source>
</evidence>
<dbReference type="Proteomes" id="UP000462055">
    <property type="component" value="Unassembled WGS sequence"/>
</dbReference>
<protein>
    <submittedName>
        <fullName evidence="7">TetR family transcriptional regulator</fullName>
    </submittedName>
</protein>
<dbReference type="InterPro" id="IPR050109">
    <property type="entry name" value="HTH-type_TetR-like_transc_reg"/>
</dbReference>
<feature type="compositionally biased region" description="Basic and acidic residues" evidence="5">
    <location>
        <begin position="1"/>
        <end position="11"/>
    </location>
</feature>
<dbReference type="PROSITE" id="PS50977">
    <property type="entry name" value="HTH_TETR_2"/>
    <property type="match status" value="1"/>
</dbReference>
<dbReference type="PRINTS" id="PR00455">
    <property type="entry name" value="HTHTETR"/>
</dbReference>